<sequence length="369" mass="40203">MDWSEQTNNLMKAWTDAQTNLWSGWLGWAQNAAGMAPSQPMFDPSQWFKMGVDTWSSGGSTAQRLAGNIFGTPDIMSRSISLLMKAWQGVAPKIEQGQPWRPDLQALLKTWQQEMAALPGRQAATASEFAELTKTLFGNWSPLTAPWLAMVSQAMTSGHPGAAFMSGTAGLSRMMGFEEGALPVLTGVSELPRATVVREKMGKVLGAVDAMNDLRGAQGGFHAAIAEAMGKAIERTIEHIAKLAEKGEKITTVRDLMRTWFSVADGTLNEVFTTEDFLAKQDKMIQALMTFKVKQREALELIYEQMEIPTRGALDEAYRDIQDLKREVRKLRKALKDATEGTAGPKAPARKAGGKKAEAQDAGAEHAGA</sequence>
<evidence type="ECO:0000256" key="3">
    <source>
        <dbReference type="ARBA" id="ARBA00022752"/>
    </source>
</evidence>
<accession>A0A380TEM6</accession>
<evidence type="ECO:0000313" key="5">
    <source>
        <dbReference type="EMBL" id="SUS06094.1"/>
    </source>
</evidence>
<comment type="pathway">
    <text evidence="1">Biopolymer metabolism; poly-(R)-3-hydroxybutanoate biosynthesis.</text>
</comment>
<feature type="region of interest" description="Disordered" evidence="4">
    <location>
        <begin position="335"/>
        <end position="369"/>
    </location>
</feature>
<reference evidence="5" key="1">
    <citation type="submission" date="2018-07" db="EMBL/GenBank/DDBJ databases">
        <authorList>
            <person name="Quirk P.G."/>
            <person name="Krulwich T.A."/>
        </authorList>
    </citation>
    <scope>NUCLEOTIDE SEQUENCE</scope>
</reference>
<dbReference type="GO" id="GO:0042619">
    <property type="term" value="P:poly-hydroxybutyrate biosynthetic process"/>
    <property type="evidence" value="ECO:0007669"/>
    <property type="project" value="UniProtKB-KW"/>
</dbReference>
<dbReference type="Pfam" id="PF09712">
    <property type="entry name" value="PHA_synth_III_E"/>
    <property type="match status" value="1"/>
</dbReference>
<proteinExistence type="predicted"/>
<dbReference type="AlphaFoldDB" id="A0A380TEM6"/>
<evidence type="ECO:0000256" key="4">
    <source>
        <dbReference type="SAM" id="MobiDB-lite"/>
    </source>
</evidence>
<dbReference type="InterPro" id="IPR010123">
    <property type="entry name" value="PHA_synth_III_E"/>
</dbReference>
<evidence type="ECO:0000256" key="1">
    <source>
        <dbReference type="ARBA" id="ARBA00004683"/>
    </source>
</evidence>
<organism evidence="5">
    <name type="scientific">metagenome</name>
    <dbReference type="NCBI Taxonomy" id="256318"/>
    <lineage>
        <taxon>unclassified sequences</taxon>
        <taxon>metagenomes</taxon>
    </lineage>
</organism>
<protein>
    <recommendedName>
        <fullName evidence="2">Poly(3-hydroxyalkanoate) polymerase subunit PhaE</fullName>
    </recommendedName>
</protein>
<dbReference type="UniPathway" id="UPA00917"/>
<dbReference type="EMBL" id="UIDG01000157">
    <property type="protein sequence ID" value="SUS06094.1"/>
    <property type="molecule type" value="Genomic_DNA"/>
</dbReference>
<name>A0A380TEM6_9ZZZZ</name>
<keyword evidence="3" id="KW-0583">PHB biosynthesis</keyword>
<evidence type="ECO:0000256" key="2">
    <source>
        <dbReference type="ARBA" id="ARBA00019066"/>
    </source>
</evidence>
<gene>
    <name evidence="5" type="ORF">DF3PB_240017</name>
</gene>